<reference evidence="1 2" key="1">
    <citation type="journal article" date="2019" name="Int. J. Syst. Evol. Microbiol.">
        <title>The Global Catalogue of Microorganisms (GCM) 10K type strain sequencing project: providing services to taxonomists for standard genome sequencing and annotation.</title>
        <authorList>
            <consortium name="The Broad Institute Genomics Platform"/>
            <consortium name="The Broad Institute Genome Sequencing Center for Infectious Disease"/>
            <person name="Wu L."/>
            <person name="Ma J."/>
        </authorList>
    </citation>
    <scope>NUCLEOTIDE SEQUENCE [LARGE SCALE GENOMIC DNA]</scope>
    <source>
        <strain evidence="1 2">CGMCC 1.10390</strain>
    </source>
</reference>
<organism evidence="1 2">
    <name type="scientific">Haloarchaeobius litoreus</name>
    <dbReference type="NCBI Taxonomy" id="755306"/>
    <lineage>
        <taxon>Archaea</taxon>
        <taxon>Methanobacteriati</taxon>
        <taxon>Methanobacteriota</taxon>
        <taxon>Stenosarchaea group</taxon>
        <taxon>Halobacteria</taxon>
        <taxon>Halobacteriales</taxon>
        <taxon>Halorubellaceae</taxon>
        <taxon>Haloarchaeobius</taxon>
    </lineage>
</organism>
<dbReference type="AlphaFoldDB" id="A0ABD6DDS7"/>
<evidence type="ECO:0000313" key="2">
    <source>
        <dbReference type="Proteomes" id="UP001597034"/>
    </source>
</evidence>
<accession>A0ABD6DDS7</accession>
<dbReference type="Proteomes" id="UP001597034">
    <property type="component" value="Unassembled WGS sequence"/>
</dbReference>
<proteinExistence type="predicted"/>
<protein>
    <submittedName>
        <fullName evidence="1">Uncharacterized protein</fullName>
    </submittedName>
</protein>
<evidence type="ECO:0000313" key="1">
    <source>
        <dbReference type="EMBL" id="MFD1644377.1"/>
    </source>
</evidence>
<sequence>MGRYAQLFQIRVKQDGDEYRAQEAGSRTVGTGETVQDAIIDYAEKAKERVES</sequence>
<keyword evidence="2" id="KW-1185">Reference proteome</keyword>
<name>A0ABD6DDS7_9EURY</name>
<dbReference type="RefSeq" id="WP_256399649.1">
    <property type="nucleotide sequence ID" value="NZ_JANHJR010000002.1"/>
</dbReference>
<dbReference type="EMBL" id="JBHUDO010000001">
    <property type="protein sequence ID" value="MFD1644377.1"/>
    <property type="molecule type" value="Genomic_DNA"/>
</dbReference>
<gene>
    <name evidence="1" type="ORF">ACFSBL_01655</name>
</gene>
<comment type="caution">
    <text evidence="1">The sequence shown here is derived from an EMBL/GenBank/DDBJ whole genome shotgun (WGS) entry which is preliminary data.</text>
</comment>